<dbReference type="InterPro" id="IPR000618">
    <property type="entry name" value="Insect_cuticle"/>
</dbReference>
<evidence type="ECO:0000313" key="4">
    <source>
        <dbReference type="Proteomes" id="UP000694924"/>
    </source>
</evidence>
<dbReference type="Pfam" id="PF00379">
    <property type="entry name" value="Chitin_bind_4"/>
    <property type="match status" value="1"/>
</dbReference>
<evidence type="ECO:0000256" key="1">
    <source>
        <dbReference type="PROSITE-ProRule" id="PRU00497"/>
    </source>
</evidence>
<dbReference type="PROSITE" id="PS51155">
    <property type="entry name" value="CHIT_BIND_RR_2"/>
    <property type="match status" value="1"/>
</dbReference>
<name>A0ABM1ICF8_POLDO</name>
<organism evidence="4 5">
    <name type="scientific">Polistes dominula</name>
    <name type="common">European paper wasp</name>
    <name type="synonym">Vespa dominula</name>
    <dbReference type="NCBI Taxonomy" id="743375"/>
    <lineage>
        <taxon>Eukaryota</taxon>
        <taxon>Metazoa</taxon>
        <taxon>Ecdysozoa</taxon>
        <taxon>Arthropoda</taxon>
        <taxon>Hexapoda</taxon>
        <taxon>Insecta</taxon>
        <taxon>Pterygota</taxon>
        <taxon>Neoptera</taxon>
        <taxon>Endopterygota</taxon>
        <taxon>Hymenoptera</taxon>
        <taxon>Apocrita</taxon>
        <taxon>Aculeata</taxon>
        <taxon>Vespoidea</taxon>
        <taxon>Vespidae</taxon>
        <taxon>Polistinae</taxon>
        <taxon>Polistini</taxon>
        <taxon>Polistes</taxon>
    </lineage>
</organism>
<feature type="compositionally biased region" description="Pro residues" evidence="2">
    <location>
        <begin position="132"/>
        <end position="145"/>
    </location>
</feature>
<proteinExistence type="predicted"/>
<accession>A0ABM1ICF8</accession>
<evidence type="ECO:0000313" key="5">
    <source>
        <dbReference type="RefSeq" id="XP_015177895.1"/>
    </source>
</evidence>
<feature type="region of interest" description="Disordered" evidence="2">
    <location>
        <begin position="89"/>
        <end position="158"/>
    </location>
</feature>
<feature type="compositionally biased region" description="Polar residues" evidence="2">
    <location>
        <begin position="181"/>
        <end position="193"/>
    </location>
</feature>
<feature type="chain" id="PRO_5045433419" evidence="3">
    <location>
        <begin position="22"/>
        <end position="240"/>
    </location>
</feature>
<feature type="signal peptide" evidence="3">
    <location>
        <begin position="1"/>
        <end position="21"/>
    </location>
</feature>
<keyword evidence="3" id="KW-0732">Signal</keyword>
<dbReference type="RefSeq" id="XP_015177895.1">
    <property type="nucleotide sequence ID" value="XM_015322409.1"/>
</dbReference>
<dbReference type="Proteomes" id="UP000694924">
    <property type="component" value="Unplaced"/>
</dbReference>
<feature type="compositionally biased region" description="Pro residues" evidence="2">
    <location>
        <begin position="98"/>
        <end position="122"/>
    </location>
</feature>
<evidence type="ECO:0000256" key="2">
    <source>
        <dbReference type="SAM" id="MobiDB-lite"/>
    </source>
</evidence>
<dbReference type="InterPro" id="IPR050468">
    <property type="entry name" value="Cuticle_Struct_Prot"/>
</dbReference>
<dbReference type="GeneID" id="107067161"/>
<sequence length="240" mass="27127">MFVVQTLISLIYFAVLTTCQYQREHQQAAILSDARYLSGDGTFGAAYTQEDGVEFKEESDVNGDRRGSYSYVDPTGQRRTVTYTAGKNGFQASGDHIPVPPQQIPPQPEYVPLPEYNPPDYKPPAAQVPAYRTPPPPPVYRPAPPAQYQTRAEPEYDPRAVYQAQPQPQYQYRPQARYTSPEIQSIPSFSPRPQYQPTPGAPIQRYNEITTPPSPHRFYPPGKLNFNRTPDGFSYTFSKS</sequence>
<evidence type="ECO:0000256" key="3">
    <source>
        <dbReference type="SAM" id="SignalP"/>
    </source>
</evidence>
<dbReference type="PANTHER" id="PTHR10380:SF160">
    <property type="entry name" value="CUTICULAR PROTEIN 100A"/>
    <property type="match status" value="1"/>
</dbReference>
<gene>
    <name evidence="5" type="primary">LOC107067161</name>
</gene>
<keyword evidence="1" id="KW-0193">Cuticle</keyword>
<dbReference type="PANTHER" id="PTHR10380">
    <property type="entry name" value="CUTICLE PROTEIN"/>
    <property type="match status" value="1"/>
</dbReference>
<reference evidence="5" key="1">
    <citation type="submission" date="2025-08" db="UniProtKB">
        <authorList>
            <consortium name="RefSeq"/>
        </authorList>
    </citation>
    <scope>IDENTIFICATION</scope>
    <source>
        <tissue evidence="5">Whole body</tissue>
    </source>
</reference>
<protein>
    <submittedName>
        <fullName evidence="5">Extensin</fullName>
    </submittedName>
</protein>
<feature type="region of interest" description="Disordered" evidence="2">
    <location>
        <begin position="181"/>
        <end position="240"/>
    </location>
</feature>
<keyword evidence="4" id="KW-1185">Reference proteome</keyword>